<keyword evidence="4 5" id="KW-0472">Membrane</keyword>
<sequence>MSNKTSKTLLGAAFLMSTSAVGPGFLTQTTVFTQQLTTSFGFVILLSVIIDLCVQFNIWQIITVSGKHAQDLANALFPGLGYLLAFLIVIGGLAFNIGNVAGAGLGIEAMTGIPVEIGAVASAAIAVAIFSFKEAGKAMDSFAKILGFIMIALILYITFTTSPPLGAALQQTFIPQEFNSIAALTLVGGTVGGYISFAGAHRLLDSGIKGESDLGIVNRSASTGILVTAVIRYLLFLVTLGIVMAGANINPDNPTASIFENAAGTFGRQLFGLMIWSAAITSVVGAAYTSVSFLRSFHPFLEKYRTYITIAFITVSTLIFLLVGRPVKVLVFVGTLNGFVLPIALAILLVASRKSRIIGTYKHPLALQIAGWAAVVILAIMGAGLFLTQFQYVQASTFLFHFSHFKSGNRSEIQRAGYQNQCK</sequence>
<organism evidence="7 8">
    <name type="scientific">Dyadobacter luticola</name>
    <dbReference type="NCBI Taxonomy" id="1979387"/>
    <lineage>
        <taxon>Bacteria</taxon>
        <taxon>Pseudomonadati</taxon>
        <taxon>Bacteroidota</taxon>
        <taxon>Cytophagia</taxon>
        <taxon>Cytophagales</taxon>
        <taxon>Spirosomataceae</taxon>
        <taxon>Dyadobacter</taxon>
    </lineage>
</organism>
<feature type="transmembrane region" description="Helical" evidence="5">
    <location>
        <begin position="36"/>
        <end position="54"/>
    </location>
</feature>
<dbReference type="PANTHER" id="PTHR11706:SF2">
    <property type="entry name" value="TRANSPORTER PROTEIN"/>
    <property type="match status" value="1"/>
</dbReference>
<evidence type="ECO:0000256" key="2">
    <source>
        <dbReference type="ARBA" id="ARBA00022692"/>
    </source>
</evidence>
<dbReference type="PANTHER" id="PTHR11706">
    <property type="entry name" value="SOLUTE CARRIER PROTEIN FAMILY 11 MEMBER"/>
    <property type="match status" value="1"/>
</dbReference>
<feature type="chain" id="PRO_5024316825" evidence="6">
    <location>
        <begin position="23"/>
        <end position="423"/>
    </location>
</feature>
<feature type="transmembrane region" description="Helical" evidence="5">
    <location>
        <begin position="109"/>
        <end position="130"/>
    </location>
</feature>
<dbReference type="AlphaFoldDB" id="A0A5R9KW35"/>
<feature type="transmembrane region" description="Helical" evidence="5">
    <location>
        <begin position="364"/>
        <end position="387"/>
    </location>
</feature>
<dbReference type="GO" id="GO:0005384">
    <property type="term" value="F:manganese ion transmembrane transporter activity"/>
    <property type="evidence" value="ECO:0007669"/>
    <property type="project" value="TreeGrafter"/>
</dbReference>
<dbReference type="InterPro" id="IPR001046">
    <property type="entry name" value="NRAMP_fam"/>
</dbReference>
<feature type="transmembrane region" description="Helical" evidence="5">
    <location>
        <begin position="75"/>
        <end position="97"/>
    </location>
</feature>
<keyword evidence="8" id="KW-1185">Reference proteome</keyword>
<proteinExistence type="predicted"/>
<feature type="transmembrane region" description="Helical" evidence="5">
    <location>
        <begin position="142"/>
        <end position="161"/>
    </location>
</feature>
<evidence type="ECO:0000256" key="4">
    <source>
        <dbReference type="ARBA" id="ARBA00023136"/>
    </source>
</evidence>
<keyword evidence="6" id="KW-0732">Signal</keyword>
<evidence type="ECO:0000256" key="3">
    <source>
        <dbReference type="ARBA" id="ARBA00022989"/>
    </source>
</evidence>
<comment type="caution">
    <text evidence="7">The sequence shown here is derived from an EMBL/GenBank/DDBJ whole genome shotgun (WGS) entry which is preliminary data.</text>
</comment>
<dbReference type="Proteomes" id="UP000306402">
    <property type="component" value="Unassembled WGS sequence"/>
</dbReference>
<evidence type="ECO:0000256" key="5">
    <source>
        <dbReference type="SAM" id="Phobius"/>
    </source>
</evidence>
<accession>A0A5R9KW35</accession>
<feature type="transmembrane region" description="Helical" evidence="5">
    <location>
        <begin position="329"/>
        <end position="352"/>
    </location>
</feature>
<name>A0A5R9KW35_9BACT</name>
<keyword evidence="2 5" id="KW-0812">Transmembrane</keyword>
<comment type="subcellular location">
    <subcellularLocation>
        <location evidence="1">Membrane</location>
        <topology evidence="1">Multi-pass membrane protein</topology>
    </subcellularLocation>
</comment>
<dbReference type="RefSeq" id="WP_138365872.1">
    <property type="nucleotide sequence ID" value="NZ_VCEJ01000004.1"/>
</dbReference>
<feature type="transmembrane region" description="Helical" evidence="5">
    <location>
        <begin position="306"/>
        <end position="323"/>
    </location>
</feature>
<feature type="transmembrane region" description="Helical" evidence="5">
    <location>
        <begin position="225"/>
        <end position="249"/>
    </location>
</feature>
<reference evidence="7 8" key="1">
    <citation type="submission" date="2019-05" db="EMBL/GenBank/DDBJ databases">
        <authorList>
            <person name="Qu J.-H."/>
        </authorList>
    </citation>
    <scope>NUCLEOTIDE SEQUENCE [LARGE SCALE GENOMIC DNA]</scope>
    <source>
        <strain evidence="7 8">T17</strain>
    </source>
</reference>
<feature type="transmembrane region" description="Helical" evidence="5">
    <location>
        <begin position="269"/>
        <end position="294"/>
    </location>
</feature>
<dbReference type="Pfam" id="PF01566">
    <property type="entry name" value="Nramp"/>
    <property type="match status" value="1"/>
</dbReference>
<dbReference type="GO" id="GO:0034755">
    <property type="term" value="P:iron ion transmembrane transport"/>
    <property type="evidence" value="ECO:0007669"/>
    <property type="project" value="TreeGrafter"/>
</dbReference>
<dbReference type="OrthoDB" id="141480at2"/>
<dbReference type="GO" id="GO:0005886">
    <property type="term" value="C:plasma membrane"/>
    <property type="evidence" value="ECO:0007669"/>
    <property type="project" value="TreeGrafter"/>
</dbReference>
<feature type="signal peptide" evidence="6">
    <location>
        <begin position="1"/>
        <end position="22"/>
    </location>
</feature>
<feature type="transmembrane region" description="Helical" evidence="5">
    <location>
        <begin position="181"/>
        <end position="204"/>
    </location>
</feature>
<evidence type="ECO:0000313" key="7">
    <source>
        <dbReference type="EMBL" id="TLV00492.1"/>
    </source>
</evidence>
<keyword evidence="3 5" id="KW-1133">Transmembrane helix</keyword>
<protein>
    <submittedName>
        <fullName evidence="7">Divalent metal cation transporter</fullName>
    </submittedName>
</protein>
<dbReference type="EMBL" id="VCEJ01000004">
    <property type="protein sequence ID" value="TLV00492.1"/>
    <property type="molecule type" value="Genomic_DNA"/>
</dbReference>
<dbReference type="GO" id="GO:0015086">
    <property type="term" value="F:cadmium ion transmembrane transporter activity"/>
    <property type="evidence" value="ECO:0007669"/>
    <property type="project" value="TreeGrafter"/>
</dbReference>
<evidence type="ECO:0000256" key="6">
    <source>
        <dbReference type="SAM" id="SignalP"/>
    </source>
</evidence>
<evidence type="ECO:0000313" key="8">
    <source>
        <dbReference type="Proteomes" id="UP000306402"/>
    </source>
</evidence>
<evidence type="ECO:0000256" key="1">
    <source>
        <dbReference type="ARBA" id="ARBA00004141"/>
    </source>
</evidence>
<gene>
    <name evidence="7" type="ORF">FEN17_13470</name>
</gene>